<keyword evidence="3" id="KW-1185">Reference proteome</keyword>
<organism evidence="2 3">
    <name type="scientific">Sarocladium strictum</name>
    <name type="common">Black bundle disease fungus</name>
    <name type="synonym">Acremonium strictum</name>
    <dbReference type="NCBI Taxonomy" id="5046"/>
    <lineage>
        <taxon>Eukaryota</taxon>
        <taxon>Fungi</taxon>
        <taxon>Dikarya</taxon>
        <taxon>Ascomycota</taxon>
        <taxon>Pezizomycotina</taxon>
        <taxon>Sordariomycetes</taxon>
        <taxon>Hypocreomycetidae</taxon>
        <taxon>Hypocreales</taxon>
        <taxon>Sarocladiaceae</taxon>
        <taxon>Sarocladium</taxon>
    </lineage>
</organism>
<feature type="region of interest" description="Disordered" evidence="1">
    <location>
        <begin position="633"/>
        <end position="715"/>
    </location>
</feature>
<accession>A0AA39GEA0</accession>
<sequence length="767" mass="86389">MARVQQPPRAQSSADSAGSQPTRSLRNRQSDSMRASRRRMKEDDSDDSGRGDDVNDDSDDSQEIDSVSDALSDDDLAGSSLQPPPVRSRRPRRPRTSNPAPPQPRPKASPRKIQAPRRGLERPSASRAPKRPPPRSGPGSRTPTKKVKLEGCLPATQGRIPPWTDTRIPYEAWVAIFSYASSGAANGWLVDCATVCKTFFEPALTALYCRPFPSTTPKLRRLVELLKRNPSDTLINYRTKIESLSLDIKDTPSNVYFPLIHPLTRLKELFIVTNLDRPPYRALDVNLRWTYPKDIFQALQAGSNIETSISSETVQGMASPRASDPLSIETSAHAATSANDFVKPEEKPFPTSLRSWEWSGRMLGGAVPAMQDLAKMHQEPFFQSLITLSFTNFQTPSMLHLANSNTASQPLAELADAEAAQALANAISRLPNLRHLIFEACTIVDHALLPLLPTQLRNLTLINCWEVRSDIFASFLHTHGRDLITLTLSHCQSLNLEFLTSLGAACPNLQELSMDLSYYRLHNSINDSDPMYDYVLLPDQVPDWPSNLRILTLENIKDCSAETAKMFLNSLLNNAERLKGLRHISIKMMLNIPWQERAKMRIEWRQKMEVVFLRRTDPPIDWTGIKAPVSLEKEADTGRRKLSRRASPARRSGRLETKGRGSRNASKRLRHKEGRLDYRDPDTDHDDVSIVDEEDRSAGSASGSRDGDDSRPDQFIQGMCNTVSILFDNQKPMEMQYGMEDFRDEETDSEEEWNGDDDEDETVFVWR</sequence>
<dbReference type="InterPro" id="IPR032675">
    <property type="entry name" value="LRR_dom_sf"/>
</dbReference>
<feature type="compositionally biased region" description="Basic and acidic residues" evidence="1">
    <location>
        <begin position="674"/>
        <end position="688"/>
    </location>
</feature>
<dbReference type="AlphaFoldDB" id="A0AA39GEA0"/>
<feature type="region of interest" description="Disordered" evidence="1">
    <location>
        <begin position="743"/>
        <end position="767"/>
    </location>
</feature>
<dbReference type="EMBL" id="JAPDFR010000006">
    <property type="protein sequence ID" value="KAK0385581.1"/>
    <property type="molecule type" value="Genomic_DNA"/>
</dbReference>
<proteinExistence type="predicted"/>
<name>A0AA39GEA0_SARSR</name>
<feature type="compositionally biased region" description="Acidic residues" evidence="1">
    <location>
        <begin position="54"/>
        <end position="63"/>
    </location>
</feature>
<reference evidence="2" key="1">
    <citation type="submission" date="2022-10" db="EMBL/GenBank/DDBJ databases">
        <title>Determination and structural analysis of whole genome sequence of Sarocladium strictum F4-1.</title>
        <authorList>
            <person name="Hu L."/>
            <person name="Jiang Y."/>
        </authorList>
    </citation>
    <scope>NUCLEOTIDE SEQUENCE</scope>
    <source>
        <strain evidence="2">F4-1</strain>
    </source>
</reference>
<comment type="caution">
    <text evidence="2">The sequence shown here is derived from an EMBL/GenBank/DDBJ whole genome shotgun (WGS) entry which is preliminary data.</text>
</comment>
<gene>
    <name evidence="2" type="ORF">NLU13_6759</name>
</gene>
<protein>
    <submittedName>
        <fullName evidence="2">Uncharacterized protein</fullName>
    </submittedName>
</protein>
<dbReference type="SUPFAM" id="SSF52047">
    <property type="entry name" value="RNI-like"/>
    <property type="match status" value="1"/>
</dbReference>
<feature type="compositionally biased region" description="Basic residues" evidence="1">
    <location>
        <begin position="640"/>
        <end position="652"/>
    </location>
</feature>
<dbReference type="Proteomes" id="UP001175261">
    <property type="component" value="Unassembled WGS sequence"/>
</dbReference>
<feature type="region of interest" description="Disordered" evidence="1">
    <location>
        <begin position="1"/>
        <end position="147"/>
    </location>
</feature>
<feature type="compositionally biased region" description="Polar residues" evidence="1">
    <location>
        <begin position="8"/>
        <end position="24"/>
    </location>
</feature>
<evidence type="ECO:0000313" key="3">
    <source>
        <dbReference type="Proteomes" id="UP001175261"/>
    </source>
</evidence>
<evidence type="ECO:0000313" key="2">
    <source>
        <dbReference type="EMBL" id="KAK0385581.1"/>
    </source>
</evidence>
<dbReference type="Gene3D" id="3.80.10.10">
    <property type="entry name" value="Ribonuclease Inhibitor"/>
    <property type="match status" value="1"/>
</dbReference>
<evidence type="ECO:0000256" key="1">
    <source>
        <dbReference type="SAM" id="MobiDB-lite"/>
    </source>
</evidence>